<proteinExistence type="predicted"/>
<protein>
    <submittedName>
        <fullName evidence="1">Uncharacterized protein</fullName>
    </submittedName>
</protein>
<dbReference type="EMBL" id="JARUJP010000004">
    <property type="protein sequence ID" value="MDW8800589.1"/>
    <property type="molecule type" value="Genomic_DNA"/>
</dbReference>
<sequence>MNGKIKVQVYGIGEERLSSGCGCHGKKKDCSSTCKNKKSSCHGCGSNSEVEHSCCKGRKSKTISEAYKELEQFINESDVKNSTQLEFIELNKDNLIEEKIKEIIKDGFEPPITVVDGIIRYYGGISNIFIYKDIKELLED</sequence>
<keyword evidence="2" id="KW-1185">Reference proteome</keyword>
<comment type="caution">
    <text evidence="1">The sequence shown here is derived from an EMBL/GenBank/DDBJ whole genome shotgun (WGS) entry which is preliminary data.</text>
</comment>
<dbReference type="Proteomes" id="UP001281656">
    <property type="component" value="Unassembled WGS sequence"/>
</dbReference>
<accession>A0ABU4JR22</accession>
<gene>
    <name evidence="1" type="ORF">P8V03_05400</name>
</gene>
<name>A0ABU4JR22_9CLOT</name>
<organism evidence="1 2">
    <name type="scientific">Clostridium tanneri</name>
    <dbReference type="NCBI Taxonomy" id="3037988"/>
    <lineage>
        <taxon>Bacteria</taxon>
        <taxon>Bacillati</taxon>
        <taxon>Bacillota</taxon>
        <taxon>Clostridia</taxon>
        <taxon>Eubacteriales</taxon>
        <taxon>Clostridiaceae</taxon>
        <taxon>Clostridium</taxon>
    </lineage>
</organism>
<evidence type="ECO:0000313" key="2">
    <source>
        <dbReference type="Proteomes" id="UP001281656"/>
    </source>
</evidence>
<dbReference type="RefSeq" id="WP_261672076.1">
    <property type="nucleotide sequence ID" value="NZ_JARUJP010000004.1"/>
</dbReference>
<evidence type="ECO:0000313" key="1">
    <source>
        <dbReference type="EMBL" id="MDW8800589.1"/>
    </source>
</evidence>
<reference evidence="1 2" key="1">
    <citation type="submission" date="2023-04" db="EMBL/GenBank/DDBJ databases">
        <title>Clostridium tannerae sp. nov., isolated from the fecal material of an alpaca.</title>
        <authorList>
            <person name="Miller S."/>
            <person name="Hendry M."/>
            <person name="King J."/>
            <person name="Sankaranarayanan K."/>
            <person name="Lawson P.A."/>
        </authorList>
    </citation>
    <scope>NUCLEOTIDE SEQUENCE [LARGE SCALE GENOMIC DNA]</scope>
    <source>
        <strain evidence="1 2">A1-XYC3</strain>
    </source>
</reference>